<gene>
    <name evidence="1" type="ORF">BN863_3100</name>
</gene>
<organism evidence="1 2">
    <name type="scientific">Formosa agariphila (strain DSM 15362 / KCTC 12365 / LMG 23005 / KMM 3901 / M-2Alg 35-1)</name>
    <dbReference type="NCBI Taxonomy" id="1347342"/>
    <lineage>
        <taxon>Bacteria</taxon>
        <taxon>Pseudomonadati</taxon>
        <taxon>Bacteroidota</taxon>
        <taxon>Flavobacteriia</taxon>
        <taxon>Flavobacteriales</taxon>
        <taxon>Flavobacteriaceae</taxon>
        <taxon>Formosa</taxon>
    </lineage>
</organism>
<dbReference type="EMBL" id="HG315671">
    <property type="protein sequence ID" value="CDF78022.1"/>
    <property type="molecule type" value="Genomic_DNA"/>
</dbReference>
<evidence type="ECO:0000313" key="2">
    <source>
        <dbReference type="Proteomes" id="UP000016160"/>
    </source>
</evidence>
<accession>T2KGT0</accession>
<evidence type="ECO:0000313" key="1">
    <source>
        <dbReference type="EMBL" id="CDF78022.1"/>
    </source>
</evidence>
<proteinExistence type="predicted"/>
<dbReference type="STRING" id="1347342.BN863_3100"/>
<dbReference type="AlphaFoldDB" id="T2KGT0"/>
<name>T2KGT0_FORAG</name>
<dbReference type="PATRIC" id="fig|1347342.6.peg.314"/>
<protein>
    <submittedName>
        <fullName evidence="1">Uncharacterized protein</fullName>
    </submittedName>
</protein>
<dbReference type="HOGENOM" id="CLU_093143_0_0_10"/>
<dbReference type="Proteomes" id="UP000016160">
    <property type="component" value="Chromosome"/>
</dbReference>
<sequence>MIVILYFSPMKFTLYIFLLSTLVLHSQTTVTATLKTSSKLDVTEFVDADNLGTTYYINQNEFSKQSPQQTLHYTNLQLGHINDVNTFNPLRLNLFYRNFNTIIILDNRLAEIFKIDFNSISPYRNPSHVSTGYDTTLWLFNDNTQQLELFDYKTNTLRASTTPINSEVLDITSNYNWCWLLTKEYLYQFNYVGSLVQKIKNEGFTKLDESNENIVLQKDNELFYLKKDTSSFIKINLPDLLIKQFLLTNETLYIYNLKTLNQFHLKTS</sequence>
<dbReference type="eggNOG" id="ENOG502Z9ZK">
    <property type="taxonomic scope" value="Bacteria"/>
</dbReference>
<keyword evidence="2" id="KW-1185">Reference proteome</keyword>
<reference evidence="1 2" key="1">
    <citation type="journal article" date="2013" name="Appl. Environ. Microbiol.">
        <title>The genome of the alga-associated marine flavobacterium Formosa agariphila KMM 3901T reveals a broad potential for degradation of algal polysaccharides.</title>
        <authorList>
            <person name="Mann A.J."/>
            <person name="Hahnke R.L."/>
            <person name="Huang S."/>
            <person name="Werner J."/>
            <person name="Xing P."/>
            <person name="Barbeyron T."/>
            <person name="Huettel B."/>
            <person name="Stueber K."/>
            <person name="Reinhardt R."/>
            <person name="Harder J."/>
            <person name="Gloeckner F.O."/>
            <person name="Amann R.I."/>
            <person name="Teeling H."/>
        </authorList>
    </citation>
    <scope>NUCLEOTIDE SEQUENCE [LARGE SCALE GENOMIC DNA]</scope>
    <source>
        <strain evidence="2">DSM 15362 / KCTC 12365 / LMG 23005 / KMM 3901</strain>
    </source>
</reference>